<proteinExistence type="predicted"/>
<organism evidence="2 3">
    <name type="scientific">Gongylonema pulchrum</name>
    <dbReference type="NCBI Taxonomy" id="637853"/>
    <lineage>
        <taxon>Eukaryota</taxon>
        <taxon>Metazoa</taxon>
        <taxon>Ecdysozoa</taxon>
        <taxon>Nematoda</taxon>
        <taxon>Chromadorea</taxon>
        <taxon>Rhabditida</taxon>
        <taxon>Spirurina</taxon>
        <taxon>Spiruromorpha</taxon>
        <taxon>Spiruroidea</taxon>
        <taxon>Gongylonematidae</taxon>
        <taxon>Gongylonema</taxon>
    </lineage>
</organism>
<evidence type="ECO:0000313" key="3">
    <source>
        <dbReference type="Proteomes" id="UP000271098"/>
    </source>
</evidence>
<reference evidence="2 3" key="1">
    <citation type="submission" date="2018-11" db="EMBL/GenBank/DDBJ databases">
        <authorList>
            <consortium name="Pathogen Informatics"/>
        </authorList>
    </citation>
    <scope>NUCLEOTIDE SEQUENCE [LARGE SCALE GENOMIC DNA]</scope>
</reference>
<gene>
    <name evidence="2" type="ORF">GPUH_LOCUS7442</name>
</gene>
<keyword evidence="1" id="KW-1133">Transmembrane helix</keyword>
<evidence type="ECO:0000313" key="2">
    <source>
        <dbReference type="EMBL" id="VDK58349.1"/>
    </source>
</evidence>
<dbReference type="Proteomes" id="UP000271098">
    <property type="component" value="Unassembled WGS sequence"/>
</dbReference>
<feature type="transmembrane region" description="Helical" evidence="1">
    <location>
        <begin position="42"/>
        <end position="61"/>
    </location>
</feature>
<keyword evidence="3" id="KW-1185">Reference proteome</keyword>
<name>A0A3P6RCS3_9BILA</name>
<dbReference type="EMBL" id="UYRT01019274">
    <property type="protein sequence ID" value="VDK58349.1"/>
    <property type="molecule type" value="Genomic_DNA"/>
</dbReference>
<evidence type="ECO:0000256" key="1">
    <source>
        <dbReference type="SAM" id="Phobius"/>
    </source>
</evidence>
<keyword evidence="1" id="KW-0472">Membrane</keyword>
<dbReference type="AlphaFoldDB" id="A0A3P6RCS3"/>
<sequence length="62" mass="7017">MVDLFHLNEESDGGDSAKAEKSCPLLFHFLIDRLRYLPFARYRLACLVLLLGISIISPGSFF</sequence>
<protein>
    <submittedName>
        <fullName evidence="2">Uncharacterized protein</fullName>
    </submittedName>
</protein>
<accession>A0A3P6RCS3</accession>
<keyword evidence="1" id="KW-0812">Transmembrane</keyword>